<reference evidence="1 2" key="1">
    <citation type="submission" date="2019-05" db="EMBL/GenBank/DDBJ databases">
        <title>Another draft genome of Portunus trituberculatus and its Hox gene families provides insights of decapod evolution.</title>
        <authorList>
            <person name="Jeong J.-H."/>
            <person name="Song I."/>
            <person name="Kim S."/>
            <person name="Choi T."/>
            <person name="Kim D."/>
            <person name="Ryu S."/>
            <person name="Kim W."/>
        </authorList>
    </citation>
    <scope>NUCLEOTIDE SEQUENCE [LARGE SCALE GENOMIC DNA]</scope>
    <source>
        <tissue evidence="1">Muscle</tissue>
    </source>
</reference>
<evidence type="ECO:0000313" key="2">
    <source>
        <dbReference type="Proteomes" id="UP000324222"/>
    </source>
</evidence>
<gene>
    <name evidence="1" type="ORF">E2C01_082864</name>
</gene>
<proteinExistence type="predicted"/>
<protein>
    <submittedName>
        <fullName evidence="1">Uncharacterized protein</fullName>
    </submittedName>
</protein>
<name>A0A5B7J1Y6_PORTR</name>
<sequence>MSAFTTVGSEFVFIIASHLVRGGEITYTRNGKHFVSNAATRYCGWPTRHRVPTT</sequence>
<accession>A0A5B7J1Y6</accession>
<dbReference type="EMBL" id="VSRR010076229">
    <property type="protein sequence ID" value="MPC87976.1"/>
    <property type="molecule type" value="Genomic_DNA"/>
</dbReference>
<dbReference type="AlphaFoldDB" id="A0A5B7J1Y6"/>
<dbReference type="Proteomes" id="UP000324222">
    <property type="component" value="Unassembled WGS sequence"/>
</dbReference>
<organism evidence="1 2">
    <name type="scientific">Portunus trituberculatus</name>
    <name type="common">Swimming crab</name>
    <name type="synonym">Neptunus trituberculatus</name>
    <dbReference type="NCBI Taxonomy" id="210409"/>
    <lineage>
        <taxon>Eukaryota</taxon>
        <taxon>Metazoa</taxon>
        <taxon>Ecdysozoa</taxon>
        <taxon>Arthropoda</taxon>
        <taxon>Crustacea</taxon>
        <taxon>Multicrustacea</taxon>
        <taxon>Malacostraca</taxon>
        <taxon>Eumalacostraca</taxon>
        <taxon>Eucarida</taxon>
        <taxon>Decapoda</taxon>
        <taxon>Pleocyemata</taxon>
        <taxon>Brachyura</taxon>
        <taxon>Eubrachyura</taxon>
        <taxon>Portunoidea</taxon>
        <taxon>Portunidae</taxon>
        <taxon>Portuninae</taxon>
        <taxon>Portunus</taxon>
    </lineage>
</organism>
<evidence type="ECO:0000313" key="1">
    <source>
        <dbReference type="EMBL" id="MPC87976.1"/>
    </source>
</evidence>
<comment type="caution">
    <text evidence="1">The sequence shown here is derived from an EMBL/GenBank/DDBJ whole genome shotgun (WGS) entry which is preliminary data.</text>
</comment>
<keyword evidence="2" id="KW-1185">Reference proteome</keyword>